<feature type="chain" id="PRO_5009287794" description="DUF4890 domain-containing protein" evidence="2">
    <location>
        <begin position="20"/>
        <end position="131"/>
    </location>
</feature>
<feature type="region of interest" description="Disordered" evidence="1">
    <location>
        <begin position="67"/>
        <end position="131"/>
    </location>
</feature>
<name>A0A1H5W144_9FLAO</name>
<evidence type="ECO:0000313" key="3">
    <source>
        <dbReference type="EMBL" id="SEF92861.1"/>
    </source>
</evidence>
<sequence>MKKLFLSMAIVGLGTFAMAQQADSPTNMRNGKNPQSMQMRGQKQMDRMKQGLNLNDNQVMKIKAFHEKNKANNKANKQESRKNMDNEMKNILTPDQYTKWKDNMKARKQNMKGKKMKMRKDGAAMMQSQTN</sequence>
<feature type="compositionally biased region" description="Basic and acidic residues" evidence="1">
    <location>
        <begin position="67"/>
        <end position="88"/>
    </location>
</feature>
<dbReference type="RefSeq" id="WP_103913069.1">
    <property type="nucleotide sequence ID" value="NZ_FNUS01000002.1"/>
</dbReference>
<organism evidence="3 4">
    <name type="scientific">Halpernia humi</name>
    <dbReference type="NCBI Taxonomy" id="493375"/>
    <lineage>
        <taxon>Bacteria</taxon>
        <taxon>Pseudomonadati</taxon>
        <taxon>Bacteroidota</taxon>
        <taxon>Flavobacteriia</taxon>
        <taxon>Flavobacteriales</taxon>
        <taxon>Weeksellaceae</taxon>
        <taxon>Chryseobacterium group</taxon>
        <taxon>Halpernia</taxon>
    </lineage>
</organism>
<reference evidence="4" key="1">
    <citation type="submission" date="2016-10" db="EMBL/GenBank/DDBJ databases">
        <authorList>
            <person name="Varghese N."/>
            <person name="Submissions S."/>
        </authorList>
    </citation>
    <scope>NUCLEOTIDE SEQUENCE [LARGE SCALE GENOMIC DNA]</scope>
    <source>
        <strain evidence="4">DSM 21580</strain>
    </source>
</reference>
<keyword evidence="4" id="KW-1185">Reference proteome</keyword>
<protein>
    <recommendedName>
        <fullName evidence="5">DUF4890 domain-containing protein</fullName>
    </recommendedName>
</protein>
<feature type="compositionally biased region" description="Basic residues" evidence="1">
    <location>
        <begin position="106"/>
        <end position="118"/>
    </location>
</feature>
<evidence type="ECO:0000256" key="1">
    <source>
        <dbReference type="SAM" id="MobiDB-lite"/>
    </source>
</evidence>
<dbReference type="EMBL" id="FNUS01000002">
    <property type="protein sequence ID" value="SEF92861.1"/>
    <property type="molecule type" value="Genomic_DNA"/>
</dbReference>
<keyword evidence="2" id="KW-0732">Signal</keyword>
<proteinExistence type="predicted"/>
<feature type="compositionally biased region" description="Polar residues" evidence="1">
    <location>
        <begin position="22"/>
        <end position="41"/>
    </location>
</feature>
<dbReference type="Proteomes" id="UP000236738">
    <property type="component" value="Unassembled WGS sequence"/>
</dbReference>
<dbReference type="OrthoDB" id="956918at2"/>
<accession>A0A1H5W144</accession>
<dbReference type="Gene3D" id="1.20.120.1490">
    <property type="match status" value="1"/>
</dbReference>
<evidence type="ECO:0000256" key="2">
    <source>
        <dbReference type="SAM" id="SignalP"/>
    </source>
</evidence>
<feature type="signal peptide" evidence="2">
    <location>
        <begin position="1"/>
        <end position="19"/>
    </location>
</feature>
<feature type="region of interest" description="Disordered" evidence="1">
    <location>
        <begin position="22"/>
        <end position="54"/>
    </location>
</feature>
<evidence type="ECO:0008006" key="5">
    <source>
        <dbReference type="Google" id="ProtNLM"/>
    </source>
</evidence>
<evidence type="ECO:0000313" key="4">
    <source>
        <dbReference type="Proteomes" id="UP000236738"/>
    </source>
</evidence>
<dbReference type="AlphaFoldDB" id="A0A1H5W144"/>
<gene>
    <name evidence="3" type="ORF">SAMN05421847_1061</name>
</gene>